<keyword evidence="6" id="KW-1185">Reference proteome</keyword>
<gene>
    <name evidence="5" type="ORF">SAMN05660299_01140</name>
</gene>
<dbReference type="Pfam" id="PF19044">
    <property type="entry name" value="P-loop_TraG"/>
    <property type="match status" value="1"/>
</dbReference>
<comment type="similarity">
    <text evidence="1">Belongs to the TrbE/VirB4 family.</text>
</comment>
<keyword evidence="2" id="KW-0547">Nucleotide-binding</keyword>
<dbReference type="InterPro" id="IPR018145">
    <property type="entry name" value="CagE_TrbE_VirB_cntrl_dom"/>
</dbReference>
<dbReference type="InterPro" id="IPR051162">
    <property type="entry name" value="T4SS_component"/>
</dbReference>
<dbReference type="SMART" id="SM00382">
    <property type="entry name" value="AAA"/>
    <property type="match status" value="1"/>
</dbReference>
<evidence type="ECO:0000256" key="3">
    <source>
        <dbReference type="ARBA" id="ARBA00022840"/>
    </source>
</evidence>
<dbReference type="CDD" id="cd00267">
    <property type="entry name" value="ABC_ATPase"/>
    <property type="match status" value="1"/>
</dbReference>
<evidence type="ECO:0000256" key="1">
    <source>
        <dbReference type="ARBA" id="ARBA00006512"/>
    </source>
</evidence>
<dbReference type="InterPro" id="IPR043964">
    <property type="entry name" value="P-loop_TraG"/>
</dbReference>
<accession>A0A1G9UBR8</accession>
<dbReference type="AlphaFoldDB" id="A0A1G9UBR8"/>
<keyword evidence="3" id="KW-0067">ATP-binding</keyword>
<dbReference type="Pfam" id="PF03135">
    <property type="entry name" value="CagE_TrbE_VirB"/>
    <property type="match status" value="1"/>
</dbReference>
<dbReference type="EMBL" id="FNHQ01000009">
    <property type="protein sequence ID" value="SDM57401.1"/>
    <property type="molecule type" value="Genomic_DNA"/>
</dbReference>
<dbReference type="Gene3D" id="3.40.50.300">
    <property type="entry name" value="P-loop containing nucleotide triphosphate hydrolases"/>
    <property type="match status" value="2"/>
</dbReference>
<dbReference type="Proteomes" id="UP000199309">
    <property type="component" value="Unassembled WGS sequence"/>
</dbReference>
<dbReference type="InterPro" id="IPR003593">
    <property type="entry name" value="AAA+_ATPase"/>
</dbReference>
<proteinExistence type="inferred from homology"/>
<dbReference type="InterPro" id="IPR027417">
    <property type="entry name" value="P-loop_NTPase"/>
</dbReference>
<dbReference type="PANTHER" id="PTHR30121:SF12">
    <property type="entry name" value="TYPE IV SECRETION SYSTEM PROTEIN CAGE"/>
    <property type="match status" value="1"/>
</dbReference>
<dbReference type="CDD" id="cd01127">
    <property type="entry name" value="TrwB_TraG_TraD_VirD4"/>
    <property type="match status" value="1"/>
</dbReference>
<evidence type="ECO:0000259" key="4">
    <source>
        <dbReference type="SMART" id="SM00382"/>
    </source>
</evidence>
<evidence type="ECO:0000313" key="6">
    <source>
        <dbReference type="Proteomes" id="UP000199309"/>
    </source>
</evidence>
<reference evidence="5 6" key="1">
    <citation type="submission" date="2016-10" db="EMBL/GenBank/DDBJ databases">
        <authorList>
            <person name="de Groot N.N."/>
        </authorList>
    </citation>
    <scope>NUCLEOTIDE SEQUENCE [LARGE SCALE GENOMIC DNA]</scope>
    <source>
        <strain evidence="5 6">DSM 16981</strain>
    </source>
</reference>
<evidence type="ECO:0000256" key="2">
    <source>
        <dbReference type="ARBA" id="ARBA00022741"/>
    </source>
</evidence>
<dbReference type="SUPFAM" id="SSF52540">
    <property type="entry name" value="P-loop containing nucleoside triphosphate hydrolases"/>
    <property type="match status" value="1"/>
</dbReference>
<protein>
    <submittedName>
        <fullName evidence="5">Type IV secretion system protein VirB4</fullName>
    </submittedName>
</protein>
<organism evidence="5 6">
    <name type="scientific">Megasphaera paucivorans</name>
    <dbReference type="NCBI Taxonomy" id="349095"/>
    <lineage>
        <taxon>Bacteria</taxon>
        <taxon>Bacillati</taxon>
        <taxon>Bacillota</taxon>
        <taxon>Negativicutes</taxon>
        <taxon>Veillonellales</taxon>
        <taxon>Veillonellaceae</taxon>
        <taxon>Megasphaera</taxon>
    </lineage>
</organism>
<dbReference type="GO" id="GO:0005524">
    <property type="term" value="F:ATP binding"/>
    <property type="evidence" value="ECO:0007669"/>
    <property type="project" value="UniProtKB-KW"/>
</dbReference>
<evidence type="ECO:0000313" key="5">
    <source>
        <dbReference type="EMBL" id="SDM57401.1"/>
    </source>
</evidence>
<dbReference type="PANTHER" id="PTHR30121">
    <property type="entry name" value="UNCHARACTERIZED PROTEIN YJGR-RELATED"/>
    <property type="match status" value="1"/>
</dbReference>
<feature type="domain" description="AAA+ ATPase" evidence="4">
    <location>
        <begin position="459"/>
        <end position="719"/>
    </location>
</feature>
<name>A0A1G9UBR8_9FIRM</name>
<dbReference type="STRING" id="349095.SAMN05660299_01140"/>
<sequence>MLLSFLKKKITAKFSQQVGVFHEKARLPYLLPWAFVDEKTGIVHGKDHSMMAVYEFRGPDMDSSTPLELMQYNAAVNNVIKTLPTGYVLYFEAQRHLASKYNAAKIDIPIVQKMEDERAGYYAGQKHFETSYYFIVYCEPPQLLKSRITDAFIADAKNKGQNKADMRVYCETVEKFISNVNLIGNMLQNWFPDIKPLDASGALSYLHSNISDKRFPVKVNHDKYITDYICDTDVLGGREMKLGEKHIKLVSILDFPPMSTPGVFDVFNNMDIEYRWVSRYICLSKMDAMEELKNFLMRWNQQIKSFWTQVREAVLKEKLNDAIDETAVMNKDDVSVAMQELGQDAVSYGYYTMTMMVSDTNKDRCTDKANRILEAVNSLGYCGYIETDNSMEAWWGSIPGCYRANIRRPIVNSLNFCHLAPVTSIWPGDRRNEYLKGPVLLYTDTNGFTPFRLSLHVGDVGHTLICGPSGSGKSVLLNTLEAHFLKYPESNVFIFDKAASSRALTLAVGGNFYNIAAESEGELSFQPLARIDDEQEIKWAKEWILTYLKQKNIEITPAKDNFVWKALRSLKEFPEEQRSISTFCEMVQDQEIRQALLPLTMKGSYGKLFDNTKDVSGKGRWQVYEMETLMSTPAIVPATLDYLFHRIEAQLKEAVGPSMILLDESWLFFDNEAFKQKLREYFKDMRKKNTSIIFATQNLSDLANKPELLNTVMDNCPNRIYLANKNARTAQNRELYKVFDCNDKQIDIIASMTPKQDYYYSSEKGNRIFRLALQPAEIPFVTATAKQDQQAMNRILAEHGRENFIQRWFEYKGYAEEWRDYRDCYLQKA</sequence>